<organism evidence="3 4">
    <name type="scientific">Pseudogemmobacter lacusdianii</name>
    <dbReference type="NCBI Taxonomy" id="3069608"/>
    <lineage>
        <taxon>Bacteria</taxon>
        <taxon>Pseudomonadati</taxon>
        <taxon>Pseudomonadota</taxon>
        <taxon>Alphaproteobacteria</taxon>
        <taxon>Rhodobacterales</taxon>
        <taxon>Paracoccaceae</taxon>
        <taxon>Pseudogemmobacter</taxon>
    </lineage>
</organism>
<proteinExistence type="predicted"/>
<keyword evidence="4" id="KW-1185">Reference proteome</keyword>
<dbReference type="Gene3D" id="3.40.50.1460">
    <property type="match status" value="1"/>
</dbReference>
<feature type="chain" id="PRO_5046943052" evidence="1">
    <location>
        <begin position="21"/>
        <end position="699"/>
    </location>
</feature>
<dbReference type="InterPro" id="IPR050452">
    <property type="entry name" value="Metacaspase"/>
</dbReference>
<dbReference type="RefSeq" id="WP_306679657.1">
    <property type="nucleotide sequence ID" value="NZ_JAVDBT010000005.1"/>
</dbReference>
<accession>A0ABU0VW31</accession>
<name>A0ABU0VW31_9RHOB</name>
<dbReference type="EMBL" id="JAVDBT010000005">
    <property type="protein sequence ID" value="MDQ2065961.1"/>
    <property type="molecule type" value="Genomic_DNA"/>
</dbReference>
<reference evidence="3 4" key="1">
    <citation type="submission" date="2023-08" db="EMBL/GenBank/DDBJ databases">
        <title>Characterization of two Paracoccaceae strains isolated from Phycosphere and proposal of Xinfangfangia lacusdiani sp. nov.</title>
        <authorList>
            <person name="Deng Y."/>
            <person name="Zhang Y.Q."/>
        </authorList>
    </citation>
    <scope>NUCLEOTIDE SEQUENCE [LARGE SCALE GENOMIC DNA]</scope>
    <source>
        <strain evidence="3 4">CPCC 101601</strain>
    </source>
</reference>
<evidence type="ECO:0000313" key="4">
    <source>
        <dbReference type="Proteomes" id="UP001239680"/>
    </source>
</evidence>
<feature type="domain" description="Peptidase C14 caspase" evidence="2">
    <location>
        <begin position="24"/>
        <end position="288"/>
    </location>
</feature>
<evidence type="ECO:0000256" key="1">
    <source>
        <dbReference type="SAM" id="SignalP"/>
    </source>
</evidence>
<feature type="signal peptide" evidence="1">
    <location>
        <begin position="1"/>
        <end position="20"/>
    </location>
</feature>
<dbReference type="PANTHER" id="PTHR48104:SF30">
    <property type="entry name" value="METACASPASE-1"/>
    <property type="match status" value="1"/>
</dbReference>
<dbReference type="Proteomes" id="UP001239680">
    <property type="component" value="Unassembled WGS sequence"/>
</dbReference>
<protein>
    <submittedName>
        <fullName evidence="3">Caspase family protein</fullName>
    </submittedName>
</protein>
<dbReference type="PANTHER" id="PTHR48104">
    <property type="entry name" value="METACASPASE-4"/>
    <property type="match status" value="1"/>
</dbReference>
<evidence type="ECO:0000259" key="2">
    <source>
        <dbReference type="Pfam" id="PF00656"/>
    </source>
</evidence>
<dbReference type="InterPro" id="IPR011600">
    <property type="entry name" value="Pept_C14_caspase"/>
</dbReference>
<dbReference type="Pfam" id="PF00656">
    <property type="entry name" value="Peptidase_C14"/>
    <property type="match status" value="1"/>
</dbReference>
<comment type="caution">
    <text evidence="3">The sequence shown here is derived from an EMBL/GenBank/DDBJ whole genome shotgun (WGS) entry which is preliminary data.</text>
</comment>
<gene>
    <name evidence="3" type="ORF">Q9295_06230</name>
</gene>
<sequence length="699" mass="73259">MFRKLALSLTLALCALPAAARENYALLIGANDYPNLDQKYWLNGPKNDVELVRDYLLQAAPVPFAPQNVVLLTDGTPGVQPATLQAIRDQIAALTAKAQPGDFIYLHFSGHGTRAPATHDPTELDGLDELFLPVDIGPWNDTVGAVENALVDDEIGAMIDGLRAKGADVWVVFDSCHSGTATRAADIGDDDLRLRQLDPAALGLDPDALEEIASRSIGDPRAPEEPPVDLSGSAQPGAFIAFYAAQTNEVTPEKNLPKGKPDRKPQGVFTYTLFETLAEHPGATYGQIGQEILRKYAVKNLARATPLFEGDLDAVAFSGDAAAPVTQWQAEVQDGSFTIPAGDLHGIALGDLLAVMASAADATDAALGYVQVTEVQTFSTTATPVAHDGKTLPEELPKGVMLRKLGAAVDFTLTVALPPPGTSPADALLAELATLQELVGPRLIFVAPGAEADLRLAVLPQSPRPDAIWVLPATGLAEDLSQTPSVSSSDKSPQDLALTLGDTLTAMARALNLMKLGGSLGSGSSLNVEVEMLTKSAANPSLTPLAFTPVPVLLPNDEVHVLAQNHSDQPVDVNVLYLGADYAITHWAAERLHPGDTLKRGLFAIGGEALGQERMIVVVTPAQAHSPVENLSFLAQDALELTREVTAGQGAEPGLSALLAEAGFGETTRGAVALGASTAEAAGPAPIILQMELRTRPAP</sequence>
<keyword evidence="1" id="KW-0732">Signal</keyword>
<evidence type="ECO:0000313" key="3">
    <source>
        <dbReference type="EMBL" id="MDQ2065961.1"/>
    </source>
</evidence>